<feature type="binding site" evidence="7">
    <location>
        <position position="61"/>
    </location>
    <ligand>
        <name>substrate</name>
    </ligand>
</feature>
<feature type="binding site" evidence="7">
    <location>
        <begin position="11"/>
        <end position="18"/>
    </location>
    <ligand>
        <name>substrate</name>
    </ligand>
</feature>
<evidence type="ECO:0000256" key="4">
    <source>
        <dbReference type="ARBA" id="ARBA00023152"/>
    </source>
</evidence>
<keyword evidence="3" id="KW-0312">Gluconeogenesis</keyword>
<dbReference type="SUPFAM" id="SSF53254">
    <property type="entry name" value="Phosphoglycerate mutase-like"/>
    <property type="match status" value="1"/>
</dbReference>
<dbReference type="InterPro" id="IPR029033">
    <property type="entry name" value="His_PPase_superfam"/>
</dbReference>
<evidence type="ECO:0000256" key="3">
    <source>
        <dbReference type="ARBA" id="ARBA00022432"/>
    </source>
</evidence>
<dbReference type="CDD" id="cd07067">
    <property type="entry name" value="HP_PGM_like"/>
    <property type="match status" value="1"/>
</dbReference>
<dbReference type="STRING" id="1122938.SAMN05660772_00877"/>
<gene>
    <name evidence="8" type="ORF">SAMN05660772_00877</name>
</gene>
<evidence type="ECO:0000256" key="6">
    <source>
        <dbReference type="PIRSR" id="PIRSR613078-1"/>
    </source>
</evidence>
<evidence type="ECO:0000313" key="9">
    <source>
        <dbReference type="Proteomes" id="UP000192408"/>
    </source>
</evidence>
<keyword evidence="5" id="KW-0413">Isomerase</keyword>
<organism evidence="8 9">
    <name type="scientific">Pasteurella testudinis DSM 23072</name>
    <dbReference type="NCBI Taxonomy" id="1122938"/>
    <lineage>
        <taxon>Bacteria</taxon>
        <taxon>Pseudomonadati</taxon>
        <taxon>Pseudomonadota</taxon>
        <taxon>Gammaproteobacteria</taxon>
        <taxon>Pasteurellales</taxon>
        <taxon>Pasteurellaceae</taxon>
        <taxon>Pasteurella</taxon>
    </lineage>
</organism>
<evidence type="ECO:0000256" key="1">
    <source>
        <dbReference type="ARBA" id="ARBA00006717"/>
    </source>
</evidence>
<evidence type="ECO:0000256" key="2">
    <source>
        <dbReference type="ARBA" id="ARBA00012028"/>
    </source>
</evidence>
<comment type="similarity">
    <text evidence="1">Belongs to the phosphoglycerate mutase family. BPG-dependent PGAM subfamily.</text>
</comment>
<protein>
    <recommendedName>
        <fullName evidence="2">phosphoglycerate mutase (2,3-diphosphoglycerate-dependent)</fullName>
        <ecNumber evidence="2">5.4.2.11</ecNumber>
    </recommendedName>
</protein>
<sequence>MDKQLCFYLIRHGRTEWNEAGLLQGGGDSPLTANGIAGAKATAAALQQIDFLAAYSSNLQRAVDTAALILEKRNIPQFQHAGLNEQFFGSWEGQKIAQLRQLAEYQTMSHDPANYLAQSNQGETYQSLYLRAWQAIRDIIQVHRHGNILIVSHGHTLRLLLHVLGGGDWRQHRDPQLSHAVLNTAINVVNYRQDDTCPTGAFDVKLLNDIRHLAPDSYRR</sequence>
<name>A0A1W1UZ94_9PAST</name>
<dbReference type="Proteomes" id="UP000192408">
    <property type="component" value="Unassembled WGS sequence"/>
</dbReference>
<dbReference type="AlphaFoldDB" id="A0A1W1UZ94"/>
<reference evidence="9" key="1">
    <citation type="submission" date="2017-04" db="EMBL/GenBank/DDBJ databases">
        <authorList>
            <person name="Varghese N."/>
            <person name="Submissions S."/>
        </authorList>
    </citation>
    <scope>NUCLEOTIDE SEQUENCE [LARGE SCALE GENOMIC DNA]</scope>
    <source>
        <strain evidence="9">DSM 23072</strain>
    </source>
</reference>
<dbReference type="GO" id="GO:0006094">
    <property type="term" value="P:gluconeogenesis"/>
    <property type="evidence" value="ECO:0007669"/>
    <property type="project" value="UniProtKB-KW"/>
</dbReference>
<dbReference type="Gene3D" id="3.40.50.1240">
    <property type="entry name" value="Phosphoglycerate mutase-like"/>
    <property type="match status" value="1"/>
</dbReference>
<dbReference type="GO" id="GO:0004619">
    <property type="term" value="F:phosphoglycerate mutase activity"/>
    <property type="evidence" value="ECO:0007669"/>
    <property type="project" value="UniProtKB-EC"/>
</dbReference>
<accession>A0A1W1UZ94</accession>
<dbReference type="InterPro" id="IPR005952">
    <property type="entry name" value="Phosphogly_mut1"/>
</dbReference>
<feature type="active site" description="Proton donor/acceptor" evidence="6">
    <location>
        <position position="85"/>
    </location>
</feature>
<dbReference type="GO" id="GO:0006096">
    <property type="term" value="P:glycolytic process"/>
    <property type="evidence" value="ECO:0007669"/>
    <property type="project" value="UniProtKB-KW"/>
</dbReference>
<dbReference type="PANTHER" id="PTHR11931">
    <property type="entry name" value="PHOSPHOGLYCERATE MUTASE"/>
    <property type="match status" value="1"/>
</dbReference>
<keyword evidence="9" id="KW-1185">Reference proteome</keyword>
<keyword evidence="4" id="KW-0324">Glycolysis</keyword>
<proteinExistence type="inferred from homology"/>
<dbReference type="SMART" id="SM00855">
    <property type="entry name" value="PGAM"/>
    <property type="match status" value="1"/>
</dbReference>
<dbReference type="InterPro" id="IPR013078">
    <property type="entry name" value="His_Pase_superF_clade-1"/>
</dbReference>
<dbReference type="EC" id="5.4.2.11" evidence="2"/>
<feature type="active site" description="Tele-phosphohistidine intermediate" evidence="6">
    <location>
        <position position="12"/>
    </location>
</feature>
<dbReference type="EMBL" id="FWWV01000024">
    <property type="protein sequence ID" value="SMB86442.1"/>
    <property type="molecule type" value="Genomic_DNA"/>
</dbReference>
<evidence type="ECO:0000313" key="8">
    <source>
        <dbReference type="EMBL" id="SMB86442.1"/>
    </source>
</evidence>
<dbReference type="Pfam" id="PF00300">
    <property type="entry name" value="His_Phos_1"/>
    <property type="match status" value="1"/>
</dbReference>
<evidence type="ECO:0000256" key="7">
    <source>
        <dbReference type="PIRSR" id="PIRSR613078-2"/>
    </source>
</evidence>
<dbReference type="RefSeq" id="WP_084257300.1">
    <property type="nucleotide sequence ID" value="NZ_FWWV01000024.1"/>
</dbReference>
<evidence type="ECO:0000256" key="5">
    <source>
        <dbReference type="ARBA" id="ARBA00023235"/>
    </source>
</evidence>